<dbReference type="Proteomes" id="UP000740605">
    <property type="component" value="Unassembled WGS sequence"/>
</dbReference>
<keyword evidence="4" id="KW-1185">Reference proteome</keyword>
<evidence type="ECO:0000313" key="4">
    <source>
        <dbReference type="Proteomes" id="UP000740605"/>
    </source>
</evidence>
<name>A0ABS5XX25_9MICO</name>
<evidence type="ECO:0000256" key="2">
    <source>
        <dbReference type="SAM" id="SignalP"/>
    </source>
</evidence>
<dbReference type="RefSeq" id="WP_215488311.1">
    <property type="nucleotide sequence ID" value="NZ_BAAAPJ010000001.1"/>
</dbReference>
<protein>
    <recommendedName>
        <fullName evidence="5">DUF3558 domain-containing protein</fullName>
    </recommendedName>
</protein>
<evidence type="ECO:0008006" key="5">
    <source>
        <dbReference type="Google" id="ProtNLM"/>
    </source>
</evidence>
<reference evidence="3 4" key="1">
    <citation type="submission" date="2021-03" db="EMBL/GenBank/DDBJ databases">
        <title>Microbacterium pauli sp. nov., isolated from microfiltered milk.</title>
        <authorList>
            <person name="Bellassi P."/>
            <person name="Fontana A."/>
            <person name="Callegari M.L."/>
            <person name="Lorenzo M."/>
            <person name="Cappa F."/>
        </authorList>
    </citation>
    <scope>NUCLEOTIDE SEQUENCE [LARGE SCALE GENOMIC DNA]</scope>
    <source>
        <strain evidence="3 4">DSM 18909</strain>
    </source>
</reference>
<feature type="region of interest" description="Disordered" evidence="1">
    <location>
        <begin position="31"/>
        <end position="50"/>
    </location>
</feature>
<feature type="chain" id="PRO_5046425857" description="DUF3558 domain-containing protein" evidence="2">
    <location>
        <begin position="32"/>
        <end position="349"/>
    </location>
</feature>
<feature type="signal peptide" evidence="2">
    <location>
        <begin position="1"/>
        <end position="31"/>
    </location>
</feature>
<dbReference type="EMBL" id="JAFLHG010000013">
    <property type="protein sequence ID" value="MBT8799082.1"/>
    <property type="molecule type" value="Genomic_DNA"/>
</dbReference>
<accession>A0ABS5XX25</accession>
<keyword evidence="2" id="KW-0732">Signal</keyword>
<evidence type="ECO:0000313" key="3">
    <source>
        <dbReference type="EMBL" id="MBT8799082.1"/>
    </source>
</evidence>
<feature type="compositionally biased region" description="Low complexity" evidence="1">
    <location>
        <begin position="35"/>
        <end position="50"/>
    </location>
</feature>
<gene>
    <name evidence="3" type="ORF">J0P97_13535</name>
</gene>
<comment type="caution">
    <text evidence="3">The sequence shown here is derived from an EMBL/GenBank/DDBJ whole genome shotgun (WGS) entry which is preliminary data.</text>
</comment>
<proteinExistence type="predicted"/>
<sequence length="349" mass="35352">MNGFPPSRFAFVLAAASIVLLVSGCAGPGSADPGLSPTPSVSVSPTATTAPTPAVPTLAVPAFAGDCGLMASASDLSVSVERTLADPENGTSPGVRTLGGTSCVWRANDFLGVRAHALPTAIVPQDVQDSYATPTCGSYTSDGYGCGVAVSKRGIWILVSVDSYLIDGSPATDEVLRRQLAAATPVFESAMSDATTPAPVAAVPDDAWWSPITCEQLASGIDLTGILGSDDVQSGYPSGLAATFPETLAEERGTSISCAWNAASGSAIIVHASPGGAGGWQMIQDEWSARSPLTAITIPGAEEAFRAQAGLRPESTSVIATDGTNVLQVMEAPDPESAAGQIIAAFPRD</sequence>
<organism evidence="3 4">
    <name type="scientific">Microbacterium flavum</name>
    <dbReference type="NCBI Taxonomy" id="415216"/>
    <lineage>
        <taxon>Bacteria</taxon>
        <taxon>Bacillati</taxon>
        <taxon>Actinomycetota</taxon>
        <taxon>Actinomycetes</taxon>
        <taxon>Micrococcales</taxon>
        <taxon>Microbacteriaceae</taxon>
        <taxon>Microbacterium</taxon>
    </lineage>
</organism>
<evidence type="ECO:0000256" key="1">
    <source>
        <dbReference type="SAM" id="MobiDB-lite"/>
    </source>
</evidence>